<dbReference type="EC" id="5.4.2.12" evidence="8 9"/>
<geneLocation type="plasmid" evidence="12 13">
    <name>pSchITTGS70d</name>
</geneLocation>
<keyword evidence="4 8" id="KW-0479">Metal-binding</keyword>
<dbReference type="PANTHER" id="PTHR31637">
    <property type="entry name" value="2,3-BISPHOSPHOGLYCERATE-INDEPENDENT PHOSPHOGLYCERATE MUTASE"/>
    <property type="match status" value="1"/>
</dbReference>
<dbReference type="SUPFAM" id="SSF53649">
    <property type="entry name" value="Alkaline phosphatase-like"/>
    <property type="match status" value="1"/>
</dbReference>
<reference evidence="12" key="1">
    <citation type="submission" date="2023-08" db="EMBL/GenBank/DDBJ databases">
        <title>Complete genome sequence of Sinorhizobium chiapanecum ITTG S70 isolated from Acaciella angustissima nodules in Chiapas-Mexico.</title>
        <authorList>
            <person name="Rincon-Rosales R."/>
            <person name="Rogel M.A."/>
            <person name="Rincon-Medina C.I."/>
            <person name="Guerrero G."/>
            <person name="Manzano-Gomez L.A."/>
            <person name="Lopez-Lopez A."/>
            <person name="Rincon Molina F.A."/>
            <person name="Martinez-Romero E."/>
        </authorList>
    </citation>
    <scope>NUCLEOTIDE SEQUENCE</scope>
    <source>
        <strain evidence="12">ITTG S70</strain>
        <plasmid evidence="12">pSchITTGS70d</plasmid>
    </source>
</reference>
<proteinExistence type="inferred from homology"/>
<feature type="binding site" evidence="8">
    <location>
        <position position="183"/>
    </location>
    <ligand>
        <name>substrate</name>
    </ligand>
</feature>
<keyword evidence="13" id="KW-1185">Reference proteome</keyword>
<dbReference type="InterPro" id="IPR036646">
    <property type="entry name" value="PGAM_B_sf"/>
</dbReference>
<dbReference type="PANTHER" id="PTHR31637:SF0">
    <property type="entry name" value="2,3-BISPHOSPHOGLYCERATE-INDEPENDENT PHOSPHOGLYCERATE MUTASE"/>
    <property type="match status" value="1"/>
</dbReference>
<dbReference type="NCBIfam" id="TIGR01307">
    <property type="entry name" value="pgm_bpd_ind"/>
    <property type="match status" value="1"/>
</dbReference>
<feature type="binding site" evidence="8">
    <location>
        <begin position="153"/>
        <end position="154"/>
    </location>
    <ligand>
        <name>substrate</name>
    </ligand>
</feature>
<dbReference type="PIRSF" id="PIRSF001492">
    <property type="entry name" value="IPGAM"/>
    <property type="match status" value="1"/>
</dbReference>
<feature type="binding site" evidence="8">
    <location>
        <position position="63"/>
    </location>
    <ligand>
        <name>Mn(2+)</name>
        <dbReference type="ChEBI" id="CHEBI:29035"/>
        <label>2</label>
    </ligand>
</feature>
<keyword evidence="7 8" id="KW-0413">Isomerase</keyword>
<evidence type="ECO:0000256" key="3">
    <source>
        <dbReference type="ARBA" id="ARBA00008819"/>
    </source>
</evidence>
<dbReference type="CDD" id="cd16010">
    <property type="entry name" value="iPGM"/>
    <property type="match status" value="1"/>
</dbReference>
<evidence type="ECO:0000256" key="9">
    <source>
        <dbReference type="NCBIfam" id="TIGR01307"/>
    </source>
</evidence>
<feature type="binding site" evidence="8">
    <location>
        <position position="189"/>
    </location>
    <ligand>
        <name>substrate</name>
    </ligand>
</feature>
<keyword evidence="6 8" id="KW-0464">Manganese</keyword>
<evidence type="ECO:0000259" key="11">
    <source>
        <dbReference type="Pfam" id="PF06415"/>
    </source>
</evidence>
<dbReference type="Gene3D" id="3.40.1450.10">
    <property type="entry name" value="BPG-independent phosphoglycerate mutase, domain B"/>
    <property type="match status" value="1"/>
</dbReference>
<sequence>MAEKKPTVLMILDGWGWREETVGNAVLLARTPNFDRLWATCPHAFLTTHGPAVGLPEGQMGNSEVGHLNIGAGRIVMQELPRIDAAITDGTLRVLLAESGMPDTLKRSGGACHILGLVSPGGVHSHMDHVAAAARELASLGVRPIIHAFTDGRDTQPGQAAAYLRQLTEKLPDGATVATVSGRFFAMDRDSRWDRVRLAYESIASGQGVRAGTAEEAIALAAAEGKTDEFIPPSVVGDYAGIRDGDAILCANFRSDRVREILAALTLPDFDGFDRGRRPELSAAVGMVSYGSELDPYMPTLFPPQRLDDGLSETVAKAGKTQVHLAETEKYPHVTYFLNGGREAAYQHEDRILVPSPKVATYDLQPAMSAPELTTKVVAAIESGDYDLVVVNFANPDMVGHTGKLDAAILAVETVDRALGEIDATVARAGGSMLVIADHGNCETMIDPENGEPHTAHTVNPVPVLLSAASPGARLRDGILADVAPTILALMGIRQPEAMTGRALFADR</sequence>
<feature type="binding site" evidence="8">
    <location>
        <position position="438"/>
    </location>
    <ligand>
        <name>Mn(2+)</name>
        <dbReference type="ChEBI" id="CHEBI:29035"/>
        <label>2</label>
    </ligand>
</feature>
<feature type="binding site" evidence="8">
    <location>
        <position position="124"/>
    </location>
    <ligand>
        <name>substrate</name>
    </ligand>
</feature>
<keyword evidence="5 8" id="KW-0324">Glycolysis</keyword>
<dbReference type="Pfam" id="PF01676">
    <property type="entry name" value="Metalloenzyme"/>
    <property type="match status" value="1"/>
</dbReference>
<feature type="binding site" evidence="8">
    <location>
        <position position="457"/>
    </location>
    <ligand>
        <name>Mn(2+)</name>
        <dbReference type="ChEBI" id="CHEBI:29035"/>
        <label>1</label>
    </ligand>
</feature>
<feature type="active site" description="Phosphoserine intermediate" evidence="8">
    <location>
        <position position="63"/>
    </location>
</feature>
<protein>
    <recommendedName>
        <fullName evidence="8 9">2,3-bisphosphoglycerate-independent phosphoglycerate mutase</fullName>
        <shortName evidence="8">BPG-independent PGAM</shortName>
        <shortName evidence="8">Phosphoglyceromutase</shortName>
        <shortName evidence="8">iPGM</shortName>
        <ecNumber evidence="8 9">5.4.2.12</ecNumber>
    </recommendedName>
</protein>
<evidence type="ECO:0000256" key="8">
    <source>
        <dbReference type="HAMAP-Rule" id="MF_01038"/>
    </source>
</evidence>
<dbReference type="HAMAP" id="MF_01038">
    <property type="entry name" value="GpmI"/>
    <property type="match status" value="1"/>
</dbReference>
<feature type="binding site" evidence="8">
    <location>
        <position position="397"/>
    </location>
    <ligand>
        <name>Mn(2+)</name>
        <dbReference type="ChEBI" id="CHEBI:29035"/>
        <label>1</label>
    </ligand>
</feature>
<comment type="pathway">
    <text evidence="2 8">Carbohydrate degradation; glycolysis; pyruvate from D-glyceraldehyde 3-phosphate: step 3/5.</text>
</comment>
<name>A0ABZ2BMW6_9HYPH</name>
<evidence type="ECO:0000313" key="13">
    <source>
        <dbReference type="Proteomes" id="UP001432360"/>
    </source>
</evidence>
<dbReference type="Proteomes" id="UP001432360">
    <property type="component" value="Plasmid pSchITTGS70d"/>
</dbReference>
<evidence type="ECO:0000256" key="2">
    <source>
        <dbReference type="ARBA" id="ARBA00004798"/>
    </source>
</evidence>
<dbReference type="SUPFAM" id="SSF64158">
    <property type="entry name" value="2,3-Bisphosphoglycerate-independent phosphoglycerate mutase, substrate-binding domain"/>
    <property type="match status" value="1"/>
</dbReference>
<comment type="catalytic activity">
    <reaction evidence="1 8">
        <text>(2R)-2-phosphoglycerate = (2R)-3-phosphoglycerate</text>
        <dbReference type="Rhea" id="RHEA:15901"/>
        <dbReference type="ChEBI" id="CHEBI:58272"/>
        <dbReference type="ChEBI" id="CHEBI:58289"/>
        <dbReference type="EC" id="5.4.2.12"/>
    </reaction>
</comment>
<feature type="domain" description="Metalloenzyme" evidence="10">
    <location>
        <begin position="5"/>
        <end position="493"/>
    </location>
</feature>
<accession>A0ABZ2BMW6</accession>
<dbReference type="EMBL" id="CP133152">
    <property type="protein sequence ID" value="WVT07871.1"/>
    <property type="molecule type" value="Genomic_DNA"/>
</dbReference>
<comment type="cofactor">
    <cofactor evidence="8">
        <name>Mn(2+)</name>
        <dbReference type="ChEBI" id="CHEBI:29035"/>
    </cofactor>
    <text evidence="8">Binds 2 manganese ions per subunit.</text>
</comment>
<evidence type="ECO:0000256" key="1">
    <source>
        <dbReference type="ARBA" id="ARBA00000370"/>
    </source>
</evidence>
<dbReference type="InterPro" id="IPR017850">
    <property type="entry name" value="Alkaline_phosphatase_core_sf"/>
</dbReference>
<evidence type="ECO:0000256" key="4">
    <source>
        <dbReference type="ARBA" id="ARBA00022723"/>
    </source>
</evidence>
<feature type="binding site" evidence="8">
    <location>
        <begin position="254"/>
        <end position="257"/>
    </location>
    <ligand>
        <name>substrate</name>
    </ligand>
</feature>
<feature type="binding site" evidence="8">
    <location>
        <position position="13"/>
    </location>
    <ligand>
        <name>Mn(2+)</name>
        <dbReference type="ChEBI" id="CHEBI:29035"/>
        <label>2</label>
    </ligand>
</feature>
<feature type="domain" description="BPG-independent PGAM N-terminal" evidence="11">
    <location>
        <begin position="83"/>
        <end position="290"/>
    </location>
</feature>
<dbReference type="InterPro" id="IPR005995">
    <property type="entry name" value="Pgm_bpd_ind"/>
</dbReference>
<gene>
    <name evidence="8 12" type="primary">gpmI</name>
    <name evidence="12" type="ORF">RB548_27300</name>
</gene>
<dbReference type="InterPro" id="IPR011258">
    <property type="entry name" value="BPG-indep_PGM_N"/>
</dbReference>
<feature type="binding site" evidence="8">
    <location>
        <position position="439"/>
    </location>
    <ligand>
        <name>Mn(2+)</name>
        <dbReference type="ChEBI" id="CHEBI:29035"/>
        <label>2</label>
    </ligand>
</feature>
<evidence type="ECO:0000256" key="6">
    <source>
        <dbReference type="ARBA" id="ARBA00023211"/>
    </source>
</evidence>
<comment type="function">
    <text evidence="8">Catalyzes the interconversion of 2-phosphoglycerate and 3-phosphoglycerate.</text>
</comment>
<evidence type="ECO:0000256" key="7">
    <source>
        <dbReference type="ARBA" id="ARBA00023235"/>
    </source>
</evidence>
<comment type="subunit">
    <text evidence="8">Monomer.</text>
</comment>
<dbReference type="GO" id="GO:0004619">
    <property type="term" value="F:phosphoglycerate mutase activity"/>
    <property type="evidence" value="ECO:0007669"/>
    <property type="project" value="UniProtKB-EC"/>
</dbReference>
<feature type="binding site" evidence="8">
    <location>
        <position position="330"/>
    </location>
    <ligand>
        <name>substrate</name>
    </ligand>
</feature>
<keyword evidence="12" id="KW-0614">Plasmid</keyword>
<organism evidence="12 13">
    <name type="scientific">Sinorhizobium chiapasense</name>
    <dbReference type="NCBI Taxonomy" id="501572"/>
    <lineage>
        <taxon>Bacteria</taxon>
        <taxon>Pseudomonadati</taxon>
        <taxon>Pseudomonadota</taxon>
        <taxon>Alphaproteobacteria</taxon>
        <taxon>Hyphomicrobiales</taxon>
        <taxon>Rhizobiaceae</taxon>
        <taxon>Sinorhizobium/Ensifer group</taxon>
        <taxon>Sinorhizobium</taxon>
    </lineage>
</organism>
<evidence type="ECO:0000313" key="12">
    <source>
        <dbReference type="EMBL" id="WVT07871.1"/>
    </source>
</evidence>
<dbReference type="Gene3D" id="3.40.720.10">
    <property type="entry name" value="Alkaline Phosphatase, subunit A"/>
    <property type="match status" value="1"/>
</dbReference>
<comment type="similarity">
    <text evidence="3 8">Belongs to the BPG-independent phosphoglycerate mutase family.</text>
</comment>
<feature type="binding site" evidence="8">
    <location>
        <position position="401"/>
    </location>
    <ligand>
        <name>Mn(2+)</name>
        <dbReference type="ChEBI" id="CHEBI:29035"/>
        <label>1</label>
    </ligand>
</feature>
<dbReference type="Pfam" id="PF06415">
    <property type="entry name" value="iPGM_N"/>
    <property type="match status" value="1"/>
</dbReference>
<evidence type="ECO:0000259" key="10">
    <source>
        <dbReference type="Pfam" id="PF01676"/>
    </source>
</evidence>
<dbReference type="InterPro" id="IPR006124">
    <property type="entry name" value="Metalloenzyme"/>
</dbReference>
<evidence type="ECO:0000256" key="5">
    <source>
        <dbReference type="ARBA" id="ARBA00023152"/>
    </source>
</evidence>